<dbReference type="Proteomes" id="UP000709351">
    <property type="component" value="Unassembled WGS sequence"/>
</dbReference>
<feature type="chain" id="PRO_5037634083" description="Glycoside hydrolase" evidence="5">
    <location>
        <begin position="30"/>
        <end position="517"/>
    </location>
</feature>
<feature type="region of interest" description="Disordered" evidence="4">
    <location>
        <begin position="33"/>
        <end position="63"/>
    </location>
</feature>
<feature type="repeat" description="Cell wall-binding" evidence="3">
    <location>
        <begin position="395"/>
        <end position="414"/>
    </location>
</feature>
<dbReference type="PANTHER" id="PTHR34135:SF2">
    <property type="entry name" value="LYSOZYME"/>
    <property type="match status" value="1"/>
</dbReference>
<evidence type="ECO:0000256" key="1">
    <source>
        <dbReference type="ARBA" id="ARBA00010646"/>
    </source>
</evidence>
<dbReference type="Gene3D" id="3.20.20.80">
    <property type="entry name" value="Glycosidases"/>
    <property type="match status" value="1"/>
</dbReference>
<feature type="compositionally biased region" description="Low complexity" evidence="4">
    <location>
        <begin position="289"/>
        <end position="325"/>
    </location>
</feature>
<evidence type="ECO:0008006" key="8">
    <source>
        <dbReference type="Google" id="ProtNLM"/>
    </source>
</evidence>
<dbReference type="Gene3D" id="2.10.270.10">
    <property type="entry name" value="Cholin Binding"/>
    <property type="match status" value="2"/>
</dbReference>
<feature type="repeat" description="Cell wall-binding" evidence="3">
    <location>
        <begin position="475"/>
        <end position="494"/>
    </location>
</feature>
<comment type="caution">
    <text evidence="6">The sequence shown here is derived from an EMBL/GenBank/DDBJ whole genome shotgun (WGS) entry which is preliminary data.</text>
</comment>
<feature type="compositionally biased region" description="Low complexity" evidence="4">
    <location>
        <begin position="342"/>
        <end position="352"/>
    </location>
</feature>
<feature type="repeat" description="Cell wall-binding" evidence="3">
    <location>
        <begin position="435"/>
        <end position="454"/>
    </location>
</feature>
<dbReference type="Pfam" id="PF19127">
    <property type="entry name" value="Choline_bind_3"/>
    <property type="match status" value="2"/>
</dbReference>
<dbReference type="PROSITE" id="PS51170">
    <property type="entry name" value="CW"/>
    <property type="match status" value="5"/>
</dbReference>
<dbReference type="EMBL" id="JABZRD010000290">
    <property type="protein sequence ID" value="MBF1283908.1"/>
    <property type="molecule type" value="Genomic_DNA"/>
</dbReference>
<dbReference type="PANTHER" id="PTHR34135">
    <property type="entry name" value="LYSOZYME"/>
    <property type="match status" value="1"/>
</dbReference>
<evidence type="ECO:0000256" key="3">
    <source>
        <dbReference type="PROSITE-ProRule" id="PRU00591"/>
    </source>
</evidence>
<feature type="compositionally biased region" description="Gly residues" evidence="4">
    <location>
        <begin position="326"/>
        <end position="341"/>
    </location>
</feature>
<feature type="repeat" description="Cell wall-binding" evidence="3">
    <location>
        <begin position="455"/>
        <end position="474"/>
    </location>
</feature>
<accession>A0A930GZL1</accession>
<dbReference type="InterPro" id="IPR002053">
    <property type="entry name" value="Glyco_hydro_25"/>
</dbReference>
<dbReference type="SUPFAM" id="SSF69360">
    <property type="entry name" value="Cell wall binding repeat"/>
    <property type="match status" value="1"/>
</dbReference>
<proteinExistence type="inferred from homology"/>
<dbReference type="AlphaFoldDB" id="A0A930GZL1"/>
<feature type="signal peptide" evidence="5">
    <location>
        <begin position="1"/>
        <end position="29"/>
    </location>
</feature>
<sequence>MEFQKKGRRVAVLTVLSLSLICGQSVSYAAGPGDSLGKNAGNSTGSSTTSSTQSSTSQSSTTSGALDYSGWYGYTNADGSDLKYLEKGTEVSKFQNENGAIDWDAAKKDGLDFVMIRIAYGTKEDAYFDENVKGAQKAGIKVGAYLCSTAKNMDDALAEAKLTVKKIRPYKFEYPVAYDLEVGSMLSDGLTKEGLTAMTNAYCKKVKDAGFIPMVYANKTWLTKHMNLSDLPYDVWFAAYPLDRVYRPVEGSATTIWQSSEKGVVRGIKGLVTTEFSWKAYGGGTPSEKNAGNSGKNSNNSGGTSGNSSQNGGNSSNNSSNNGNSGKNGGNKNGNNSGGASGNSSSNGGNTSLNKEENSTISTGGPEAESQASVENGWVQNTPGKWQYKEGGKAVTGWKKVSDKWYFMNSDGNMQTGWVKDQNSWYFLDDQGAMRSGWIKDNGNWYFLKDSGAMAKNWQKVSGKWYWLSEDGAMRTGWRNLNNVWYYMEDSGAMVADTTRNINGVDYRFDASGAWLP</sequence>
<comment type="similarity">
    <text evidence="1">Belongs to the glycosyl hydrolase 25 family.</text>
</comment>
<dbReference type="GO" id="GO:0009253">
    <property type="term" value="P:peptidoglycan catabolic process"/>
    <property type="evidence" value="ECO:0007669"/>
    <property type="project" value="InterPro"/>
</dbReference>
<organism evidence="6 7">
    <name type="scientific">Oribacterium parvum</name>
    <dbReference type="NCBI Taxonomy" id="1501329"/>
    <lineage>
        <taxon>Bacteria</taxon>
        <taxon>Bacillati</taxon>
        <taxon>Bacillota</taxon>
        <taxon>Clostridia</taxon>
        <taxon>Lachnospirales</taxon>
        <taxon>Lachnospiraceae</taxon>
        <taxon>Oribacterium</taxon>
    </lineage>
</organism>
<dbReference type="InterPro" id="IPR017853">
    <property type="entry name" value="GH"/>
</dbReference>
<evidence type="ECO:0000313" key="7">
    <source>
        <dbReference type="Proteomes" id="UP000709351"/>
    </source>
</evidence>
<feature type="compositionally biased region" description="Low complexity" evidence="4">
    <location>
        <begin position="43"/>
        <end position="63"/>
    </location>
</feature>
<dbReference type="Pfam" id="PF01473">
    <property type="entry name" value="Choline_bind_1"/>
    <property type="match status" value="1"/>
</dbReference>
<dbReference type="GO" id="GO:0016998">
    <property type="term" value="P:cell wall macromolecule catabolic process"/>
    <property type="evidence" value="ECO:0007669"/>
    <property type="project" value="InterPro"/>
</dbReference>
<dbReference type="SUPFAM" id="SSF51445">
    <property type="entry name" value="(Trans)glycosidases"/>
    <property type="match status" value="1"/>
</dbReference>
<feature type="repeat" description="Cell wall-binding" evidence="3">
    <location>
        <begin position="415"/>
        <end position="434"/>
    </location>
</feature>
<reference evidence="6" key="1">
    <citation type="submission" date="2020-04" db="EMBL/GenBank/DDBJ databases">
        <title>Deep metagenomics examines the oral microbiome during advanced dental caries in children, revealing novel taxa and co-occurrences with host molecules.</title>
        <authorList>
            <person name="Baker J.L."/>
            <person name="Morton J.T."/>
            <person name="Dinis M."/>
            <person name="Alvarez R."/>
            <person name="Tran N.C."/>
            <person name="Knight R."/>
            <person name="Edlund A."/>
        </authorList>
    </citation>
    <scope>NUCLEOTIDE SEQUENCE</scope>
    <source>
        <strain evidence="6">JCVI_24_bin.2</strain>
    </source>
</reference>
<dbReference type="GO" id="GO:0003796">
    <property type="term" value="F:lysozyme activity"/>
    <property type="evidence" value="ECO:0007669"/>
    <property type="project" value="InterPro"/>
</dbReference>
<gene>
    <name evidence="6" type="ORF">HXM93_05170</name>
</gene>
<evidence type="ECO:0000256" key="4">
    <source>
        <dbReference type="SAM" id="MobiDB-lite"/>
    </source>
</evidence>
<evidence type="ECO:0000256" key="2">
    <source>
        <dbReference type="ARBA" id="ARBA00022737"/>
    </source>
</evidence>
<dbReference type="Pfam" id="PF01183">
    <property type="entry name" value="Glyco_hydro_25"/>
    <property type="match status" value="1"/>
</dbReference>
<keyword evidence="5" id="KW-0732">Signal</keyword>
<evidence type="ECO:0000313" key="6">
    <source>
        <dbReference type="EMBL" id="MBF1283908.1"/>
    </source>
</evidence>
<dbReference type="InterPro" id="IPR018337">
    <property type="entry name" value="Cell_wall/Cho-bd_repeat"/>
</dbReference>
<feature type="region of interest" description="Disordered" evidence="4">
    <location>
        <begin position="279"/>
        <end position="385"/>
    </location>
</feature>
<dbReference type="GO" id="GO:0016052">
    <property type="term" value="P:carbohydrate catabolic process"/>
    <property type="evidence" value="ECO:0007669"/>
    <property type="project" value="TreeGrafter"/>
</dbReference>
<evidence type="ECO:0000256" key="5">
    <source>
        <dbReference type="SAM" id="SignalP"/>
    </source>
</evidence>
<keyword evidence="2" id="KW-0677">Repeat</keyword>
<dbReference type="PROSITE" id="PS51904">
    <property type="entry name" value="GLYCOSYL_HYDROL_F25_2"/>
    <property type="match status" value="1"/>
</dbReference>
<feature type="compositionally biased region" description="Polar residues" evidence="4">
    <location>
        <begin position="370"/>
        <end position="384"/>
    </location>
</feature>
<protein>
    <recommendedName>
        <fullName evidence="8">Glycoside hydrolase</fullName>
    </recommendedName>
</protein>
<name>A0A930GZL1_9FIRM</name>